<feature type="region of interest" description="Disordered" evidence="5">
    <location>
        <begin position="1"/>
        <end position="23"/>
    </location>
</feature>
<dbReference type="EMBL" id="BAAFSV010000002">
    <property type="protein sequence ID" value="GAB1314848.1"/>
    <property type="molecule type" value="Genomic_DNA"/>
</dbReference>
<evidence type="ECO:0000256" key="3">
    <source>
        <dbReference type="ARBA" id="ARBA00023242"/>
    </source>
</evidence>
<dbReference type="Gene3D" id="1.10.287.3490">
    <property type="match status" value="1"/>
</dbReference>
<keyword evidence="3 4" id="KW-0539">Nucleus</keyword>
<comment type="subcellular location">
    <subcellularLocation>
        <location evidence="1 4">Nucleus</location>
    </subcellularLocation>
</comment>
<feature type="region of interest" description="Disordered" evidence="5">
    <location>
        <begin position="56"/>
        <end position="94"/>
    </location>
</feature>
<comment type="similarity">
    <text evidence="2 4">Belongs to the Mediator complex subunit 11 family.</text>
</comment>
<dbReference type="RefSeq" id="XP_070916579.1">
    <property type="nucleotide sequence ID" value="XM_071060478.1"/>
</dbReference>
<protein>
    <recommendedName>
        <fullName evidence="4">Mediator of RNA polymerase II transcription subunit 11</fullName>
    </recommendedName>
    <alternativeName>
        <fullName evidence="4">Mediator complex subunit 11</fullName>
    </alternativeName>
</protein>
<gene>
    <name evidence="4" type="primary">MED11</name>
    <name evidence="6" type="ORF">MFIFM68171_05058</name>
</gene>
<comment type="caution">
    <text evidence="6">The sequence shown here is derived from an EMBL/GenBank/DDBJ whole genome shotgun (WGS) entry which is preliminary data.</text>
</comment>
<proteinExistence type="inferred from homology"/>
<accession>A0ABQ0GAP8</accession>
<reference evidence="6 7" key="1">
    <citation type="submission" date="2024-09" db="EMBL/GenBank/DDBJ databases">
        <title>Itraconazole resistance in Madurella fahalii resulting from another homologue of gene encoding cytochrome P450 14-alpha sterol demethylase (CYP51).</title>
        <authorList>
            <person name="Yoshioka I."/>
            <person name="Fahal A.H."/>
            <person name="Kaneko S."/>
            <person name="Yaguchi T."/>
        </authorList>
    </citation>
    <scope>NUCLEOTIDE SEQUENCE [LARGE SCALE GENOMIC DNA]</scope>
    <source>
        <strain evidence="6 7">IFM 68171</strain>
    </source>
</reference>
<keyword evidence="4" id="KW-0010">Activator</keyword>
<evidence type="ECO:0000256" key="2">
    <source>
        <dbReference type="ARBA" id="ARBA00008186"/>
    </source>
</evidence>
<sequence>MDYSAQSPDVNGGETATIDIHQPFTPAERIQQLSQVDNDIASLLTHLSSAVRALATPPSSSISNNNNNNNNNDSSGDVLILDNPDESSSSSDPLASFKSAQASFFQTVDRIDKQLTRQIFALEEAGIITLRGGGGGANTASDQQQQPHQHDHGGGQPQHQQQTGGADGASSGVARLEPNGIGRYGKLDVGQLNMASSRVERDFEEELWRRAREHLEGVVREEEDRMKE</sequence>
<feature type="compositionally biased region" description="Low complexity" evidence="5">
    <location>
        <begin position="59"/>
        <end position="75"/>
    </location>
</feature>
<keyword evidence="7" id="KW-1185">Reference proteome</keyword>
<evidence type="ECO:0000313" key="7">
    <source>
        <dbReference type="Proteomes" id="UP001628179"/>
    </source>
</evidence>
<keyword evidence="4" id="KW-0805">Transcription regulation</keyword>
<evidence type="ECO:0000256" key="1">
    <source>
        <dbReference type="ARBA" id="ARBA00004123"/>
    </source>
</evidence>
<comment type="function">
    <text evidence="4">Component of the Mediator complex, a coactivator involved in the regulated transcription of nearly all RNA polymerase II-dependent genes. Mediator functions as a bridge to convey information from gene-specific regulatory proteins to the basal RNA polymerase II transcription machinery. Mediator is recruited to promoters by direct interactions with regulatory proteins and serves as a scaffold for the assembly of a functional pre-initiation complex with RNA polymerase II and the general transcription factors.</text>
</comment>
<name>A0ABQ0GAP8_9PEZI</name>
<evidence type="ECO:0000313" key="6">
    <source>
        <dbReference type="EMBL" id="GAB1314848.1"/>
    </source>
</evidence>
<evidence type="ECO:0000256" key="4">
    <source>
        <dbReference type="RuleBase" id="RU364147"/>
    </source>
</evidence>
<dbReference type="Proteomes" id="UP001628179">
    <property type="component" value="Unassembled WGS sequence"/>
</dbReference>
<keyword evidence="4" id="KW-0804">Transcription</keyword>
<dbReference type="GeneID" id="98175801"/>
<dbReference type="InterPro" id="IPR019404">
    <property type="entry name" value="Mediator_Med11"/>
</dbReference>
<organism evidence="6 7">
    <name type="scientific">Madurella fahalii</name>
    <dbReference type="NCBI Taxonomy" id="1157608"/>
    <lineage>
        <taxon>Eukaryota</taxon>
        <taxon>Fungi</taxon>
        <taxon>Dikarya</taxon>
        <taxon>Ascomycota</taxon>
        <taxon>Pezizomycotina</taxon>
        <taxon>Sordariomycetes</taxon>
        <taxon>Sordariomycetidae</taxon>
        <taxon>Sordariales</taxon>
        <taxon>Sordariales incertae sedis</taxon>
        <taxon>Madurella</taxon>
    </lineage>
</organism>
<dbReference type="Pfam" id="PF10280">
    <property type="entry name" value="Med11"/>
    <property type="match status" value="1"/>
</dbReference>
<feature type="region of interest" description="Disordered" evidence="5">
    <location>
        <begin position="133"/>
        <end position="203"/>
    </location>
</feature>
<evidence type="ECO:0000256" key="5">
    <source>
        <dbReference type="SAM" id="MobiDB-lite"/>
    </source>
</evidence>
<comment type="subunit">
    <text evidence="4">Component of the Mediator complex.</text>
</comment>